<dbReference type="EMBL" id="JARKIE010000168">
    <property type="protein sequence ID" value="KAJ7672079.1"/>
    <property type="molecule type" value="Genomic_DNA"/>
</dbReference>
<name>A0AAD7D3T7_MYCRO</name>
<feature type="domain" description="DUF6699" evidence="1">
    <location>
        <begin position="129"/>
        <end position="258"/>
    </location>
</feature>
<dbReference type="Proteomes" id="UP001221757">
    <property type="component" value="Unassembled WGS sequence"/>
</dbReference>
<proteinExistence type="predicted"/>
<evidence type="ECO:0000313" key="3">
    <source>
        <dbReference type="Proteomes" id="UP001221757"/>
    </source>
</evidence>
<gene>
    <name evidence="2" type="ORF">B0H17DRAFT_1141242</name>
</gene>
<reference evidence="2" key="1">
    <citation type="submission" date="2023-03" db="EMBL/GenBank/DDBJ databases">
        <title>Massive genome expansion in bonnet fungi (Mycena s.s.) driven by repeated elements and novel gene families across ecological guilds.</title>
        <authorList>
            <consortium name="Lawrence Berkeley National Laboratory"/>
            <person name="Harder C.B."/>
            <person name="Miyauchi S."/>
            <person name="Viragh M."/>
            <person name="Kuo A."/>
            <person name="Thoen E."/>
            <person name="Andreopoulos B."/>
            <person name="Lu D."/>
            <person name="Skrede I."/>
            <person name="Drula E."/>
            <person name="Henrissat B."/>
            <person name="Morin E."/>
            <person name="Kohler A."/>
            <person name="Barry K."/>
            <person name="LaButti K."/>
            <person name="Morin E."/>
            <person name="Salamov A."/>
            <person name="Lipzen A."/>
            <person name="Mereny Z."/>
            <person name="Hegedus B."/>
            <person name="Baldrian P."/>
            <person name="Stursova M."/>
            <person name="Weitz H."/>
            <person name="Taylor A."/>
            <person name="Grigoriev I.V."/>
            <person name="Nagy L.G."/>
            <person name="Martin F."/>
            <person name="Kauserud H."/>
        </authorList>
    </citation>
    <scope>NUCLEOTIDE SEQUENCE</scope>
    <source>
        <strain evidence="2">CBHHK067</strain>
    </source>
</reference>
<dbReference type="InterPro" id="IPR046522">
    <property type="entry name" value="DUF6699"/>
</dbReference>
<accession>A0AAD7D3T7</accession>
<comment type="caution">
    <text evidence="2">The sequence shown here is derived from an EMBL/GenBank/DDBJ whole genome shotgun (WGS) entry which is preliminary data.</text>
</comment>
<dbReference type="Pfam" id="PF20415">
    <property type="entry name" value="DUF6699"/>
    <property type="match status" value="1"/>
</dbReference>
<evidence type="ECO:0000313" key="2">
    <source>
        <dbReference type="EMBL" id="KAJ7672079.1"/>
    </source>
</evidence>
<evidence type="ECO:0000259" key="1">
    <source>
        <dbReference type="Pfam" id="PF20415"/>
    </source>
</evidence>
<keyword evidence="3" id="KW-1185">Reference proteome</keyword>
<sequence>MNIFSSSPRQKRSRRSSRIPFNSWNFNSTPPCNGWQLSSYSSPLNLPWNYHHLPAVSSSALPQSPWGTSSHSPSHGWGNSWYPQQSFSTPPSPFSTPQLPWATPLPPVQPWYSPMLAHPGNSPYQPMPKWDISTPPATAFPLHALHGGNHGLNLTAAAPETIEKIRIYIETPVISYWTKQWGYATAYKRGGRGITLQDILEAIYNYFQEPLAVDVLPLQYQSMLTAAYTERVAKAGGAYGGLARVDVLNGFRFLSGMRQLSYGDASGTVYIALTLEARA</sequence>
<protein>
    <recommendedName>
        <fullName evidence="1">DUF6699 domain-containing protein</fullName>
    </recommendedName>
</protein>
<organism evidence="2 3">
    <name type="scientific">Mycena rosella</name>
    <name type="common">Pink bonnet</name>
    <name type="synonym">Agaricus rosellus</name>
    <dbReference type="NCBI Taxonomy" id="1033263"/>
    <lineage>
        <taxon>Eukaryota</taxon>
        <taxon>Fungi</taxon>
        <taxon>Dikarya</taxon>
        <taxon>Basidiomycota</taxon>
        <taxon>Agaricomycotina</taxon>
        <taxon>Agaricomycetes</taxon>
        <taxon>Agaricomycetidae</taxon>
        <taxon>Agaricales</taxon>
        <taxon>Marasmiineae</taxon>
        <taxon>Mycenaceae</taxon>
        <taxon>Mycena</taxon>
    </lineage>
</organism>
<dbReference type="AlphaFoldDB" id="A0AAD7D3T7"/>